<dbReference type="GO" id="GO:0080153">
    <property type="term" value="P:negative regulation of reductive pentose-phosphate cycle"/>
    <property type="evidence" value="ECO:0007669"/>
    <property type="project" value="TreeGrafter"/>
</dbReference>
<accession>A0A1Z4JLM4</accession>
<dbReference type="Proteomes" id="UP000217895">
    <property type="component" value="Chromosome"/>
</dbReference>
<reference evidence="2 3" key="1">
    <citation type="submission" date="2017-06" db="EMBL/GenBank/DDBJ databases">
        <title>Genome sequencing of cyanobaciteial culture collection at National Institute for Environmental Studies (NIES).</title>
        <authorList>
            <person name="Hirose Y."/>
            <person name="Shimura Y."/>
            <person name="Fujisawa T."/>
            <person name="Nakamura Y."/>
            <person name="Kawachi M."/>
        </authorList>
    </citation>
    <scope>NUCLEOTIDE SEQUENCE [LARGE SCALE GENOMIC DNA]</scope>
    <source>
        <strain evidence="2 3">NIES-2135</strain>
    </source>
</reference>
<organism evidence="2 3">
    <name type="scientific">Leptolyngbya boryana NIES-2135</name>
    <dbReference type="NCBI Taxonomy" id="1973484"/>
    <lineage>
        <taxon>Bacteria</taxon>
        <taxon>Bacillati</taxon>
        <taxon>Cyanobacteriota</taxon>
        <taxon>Cyanophyceae</taxon>
        <taxon>Leptolyngbyales</taxon>
        <taxon>Leptolyngbyaceae</taxon>
        <taxon>Leptolyngbya group</taxon>
        <taxon>Leptolyngbya</taxon>
    </lineage>
</organism>
<name>A0A1Z4JLM4_LEPBY</name>
<gene>
    <name evidence="2" type="ORF">NIES2135_43630</name>
</gene>
<evidence type="ECO:0000313" key="2">
    <source>
        <dbReference type="EMBL" id="BAY57497.1"/>
    </source>
</evidence>
<feature type="domain" description="CP12" evidence="1">
    <location>
        <begin position="10"/>
        <end position="78"/>
    </location>
</feature>
<dbReference type="InterPro" id="IPR003823">
    <property type="entry name" value="CP12_dom"/>
</dbReference>
<evidence type="ECO:0000313" key="3">
    <source>
        <dbReference type="Proteomes" id="UP000217895"/>
    </source>
</evidence>
<proteinExistence type="predicted"/>
<dbReference type="SMART" id="SM01093">
    <property type="entry name" value="CP12"/>
    <property type="match status" value="1"/>
</dbReference>
<dbReference type="AlphaFoldDB" id="A0A1Z4JLM4"/>
<evidence type="ECO:0000259" key="1">
    <source>
        <dbReference type="SMART" id="SM01093"/>
    </source>
</evidence>
<keyword evidence="3" id="KW-1185">Reference proteome</keyword>
<dbReference type="InterPro" id="IPR039314">
    <property type="entry name" value="CP12-like"/>
</dbReference>
<dbReference type="EMBL" id="AP018203">
    <property type="protein sequence ID" value="BAY57497.1"/>
    <property type="molecule type" value="Genomic_DNA"/>
</dbReference>
<dbReference type="PANTHER" id="PTHR33921:SF15">
    <property type="entry name" value="CALVIN CYCLE PROTEIN CP12-2, CHLOROPLASTIC"/>
    <property type="match status" value="1"/>
</dbReference>
<dbReference type="Pfam" id="PF02672">
    <property type="entry name" value="CP12"/>
    <property type="match status" value="1"/>
</dbReference>
<sequence>MAHATGNVTIEQRLNTLIESAHDVCSTNGTISDDCAAAWDAVEEVQAEISHRRSAVKTSLTVFCDDNPDAPECRIYDV</sequence>
<dbReference type="PANTHER" id="PTHR33921">
    <property type="entry name" value="CALVIN CYCLE PROTEIN CP12-2, CHLOROPLASTIC"/>
    <property type="match status" value="1"/>
</dbReference>
<protein>
    <recommendedName>
        <fullName evidence="1">CP12 domain-containing protein</fullName>
    </recommendedName>
</protein>